<proteinExistence type="predicted"/>
<dbReference type="InterPro" id="IPR036390">
    <property type="entry name" value="WH_DNA-bd_sf"/>
</dbReference>
<organism evidence="2 3">
    <name type="scientific">Aureobasidium pullulans</name>
    <name type="common">Black yeast</name>
    <name type="synonym">Pullularia pullulans</name>
    <dbReference type="NCBI Taxonomy" id="5580"/>
    <lineage>
        <taxon>Eukaryota</taxon>
        <taxon>Fungi</taxon>
        <taxon>Dikarya</taxon>
        <taxon>Ascomycota</taxon>
        <taxon>Pezizomycotina</taxon>
        <taxon>Dothideomycetes</taxon>
        <taxon>Dothideomycetidae</taxon>
        <taxon>Dothideales</taxon>
        <taxon>Saccotheciaceae</taxon>
        <taxon>Aureobasidium</taxon>
    </lineage>
</organism>
<protein>
    <submittedName>
        <fullName evidence="2">Uncharacterized protein</fullName>
    </submittedName>
</protein>
<gene>
    <name evidence="2" type="ORF">D6D20_00019</name>
</gene>
<feature type="compositionally biased region" description="Basic and acidic residues" evidence="1">
    <location>
        <begin position="380"/>
        <end position="416"/>
    </location>
</feature>
<dbReference type="Proteomes" id="UP000310421">
    <property type="component" value="Unassembled WGS sequence"/>
</dbReference>
<dbReference type="GO" id="GO:0016567">
    <property type="term" value="P:protein ubiquitination"/>
    <property type="evidence" value="ECO:0007669"/>
    <property type="project" value="UniProtKB-UniPathway"/>
</dbReference>
<evidence type="ECO:0000313" key="2">
    <source>
        <dbReference type="EMBL" id="THW67992.1"/>
    </source>
</evidence>
<feature type="compositionally biased region" description="Basic and acidic residues" evidence="1">
    <location>
        <begin position="434"/>
        <end position="443"/>
    </location>
</feature>
<accession>A0A4S8ZP74</accession>
<feature type="compositionally biased region" description="Low complexity" evidence="1">
    <location>
        <begin position="358"/>
        <end position="377"/>
    </location>
</feature>
<feature type="region of interest" description="Disordered" evidence="1">
    <location>
        <begin position="176"/>
        <end position="215"/>
    </location>
</feature>
<evidence type="ECO:0000256" key="1">
    <source>
        <dbReference type="SAM" id="MobiDB-lite"/>
    </source>
</evidence>
<reference evidence="2 3" key="1">
    <citation type="submission" date="2018-10" db="EMBL/GenBank/DDBJ databases">
        <title>Fifty Aureobasidium pullulans genomes reveal a recombining polyextremotolerant generalist.</title>
        <authorList>
            <person name="Gostincar C."/>
            <person name="Turk M."/>
            <person name="Zajc J."/>
            <person name="Gunde-Cimerman N."/>
        </authorList>
    </citation>
    <scope>NUCLEOTIDE SEQUENCE [LARGE SCALE GENOMIC DNA]</scope>
    <source>
        <strain evidence="2 3">EXF-10751</strain>
    </source>
</reference>
<feature type="region of interest" description="Disordered" evidence="1">
    <location>
        <begin position="25"/>
        <end position="44"/>
    </location>
</feature>
<feature type="compositionally biased region" description="Basic and acidic residues" evidence="1">
    <location>
        <begin position="452"/>
        <end position="468"/>
    </location>
</feature>
<feature type="compositionally biased region" description="Polar residues" evidence="1">
    <location>
        <begin position="738"/>
        <end position="767"/>
    </location>
</feature>
<feature type="compositionally biased region" description="Low complexity" evidence="1">
    <location>
        <begin position="667"/>
        <end position="685"/>
    </location>
</feature>
<feature type="compositionally biased region" description="Basic and acidic residues" evidence="1">
    <location>
        <begin position="514"/>
        <end position="525"/>
    </location>
</feature>
<dbReference type="AlphaFoldDB" id="A0A4S8ZP74"/>
<name>A0A4S8ZP74_AURPU</name>
<feature type="region of interest" description="Disordered" evidence="1">
    <location>
        <begin position="337"/>
        <end position="775"/>
    </location>
</feature>
<sequence length="858" mass="92849">MRYVDIFESPPPLLITTMASSQISGSTLRLHGGPNQSEHEQTNPSLSRTAILVRLNDQVIRDLQQCAQGGKAVQLLGGKTPKIRYGAKLLELNVRPETFRHEIYSTDGSKDQLGFAAFVSHHAELKMPAEKKAQEDGLGAEAALEALKQSLASMAKEKEERKTTISGLVDAGAKNSRYLQPSSARPISLSHRSASSSSTPRPLAPTSAPSDPNTQAREKGMRFALVHLLAVRPLSEQAIHQKTHIPNSQLSSLLPKIAEKQGLAWQLSNKAYKELDPWSFKYTTDQRNLAIDHAIRAFDRARIPTNDKAWQTLLPKEERNKGKILSRLHLTTERMDQAGTPGLAPTPVHASAAGTPKTGSTGTPRGTNGTTGRSSGGFSIEKRLKEVQKKGALEKKKQEKEAKEAAAAASDRESKPRNVTVKRSIPSKKVAQKIKSEEVVHSSDDEEEGEVKDEPKRKKDDLPRKEPPKPIARPRPAAAERRESSASEAAGMVRDIKAKSKLSTSDKLATGASVRKDSAISKVKTDAQLPAKPASLPKKPESAMAAKTATKARDTPVQKPVKAAPTTQRPNISPRRLTDTKPKVPSPLGTSPPRNASDHVEKLTKQPPKSAAANVTKPVRPTAAHKSSEPLNFFGGVKPGSQSKIITKKRPLESDTDSAEPARKVVKSTTSTPAKAPSSAPVKTPMVNGSAKASVAKVPPTPLVANTDKSLKRKANDISSGIHDHAAPPSSKHRKTDSGSTHSHAATNSSVVSLTTAPTVSPRSSPAASELSDDNLAGVLNDDYEGGPLTWEQTRAAAETFRSKLYPEYLELYRRIERTPSDKVAKEDTVRLWQLHNRLEAIKHRIEVACRSGDKIEI</sequence>
<comment type="caution">
    <text evidence="2">The sequence shown here is derived from an EMBL/GenBank/DDBJ whole genome shotgun (WGS) entry which is preliminary data.</text>
</comment>
<dbReference type="UniPathway" id="UPA00143"/>
<dbReference type="EMBL" id="QZAN01000001">
    <property type="protein sequence ID" value="THW67992.1"/>
    <property type="molecule type" value="Genomic_DNA"/>
</dbReference>
<evidence type="ECO:0000313" key="3">
    <source>
        <dbReference type="Proteomes" id="UP000310421"/>
    </source>
</evidence>
<feature type="compositionally biased region" description="Low complexity" evidence="1">
    <location>
        <begin position="188"/>
        <end position="210"/>
    </location>
</feature>
<dbReference type="SUPFAM" id="SSF46785">
    <property type="entry name" value="Winged helix' DNA-binding domain"/>
    <property type="match status" value="1"/>
</dbReference>